<accession>A0ABQ8J6U8</accession>
<gene>
    <name evidence="4" type="primary">MMS19</name>
    <name evidence="4" type="ORF">DERP_010823</name>
</gene>
<dbReference type="InterPro" id="IPR029240">
    <property type="entry name" value="MMS19_N"/>
</dbReference>
<dbReference type="InterPro" id="IPR011989">
    <property type="entry name" value="ARM-like"/>
</dbReference>
<protein>
    <recommendedName>
        <fullName evidence="1">MMS19 nucleotide excision repair protein</fullName>
    </recommendedName>
</protein>
<evidence type="ECO:0000256" key="2">
    <source>
        <dbReference type="SAM" id="Coils"/>
    </source>
</evidence>
<dbReference type="Gene3D" id="1.25.10.10">
    <property type="entry name" value="Leucine-rich Repeat Variant"/>
    <property type="match status" value="1"/>
</dbReference>
<evidence type="ECO:0000256" key="1">
    <source>
        <dbReference type="RuleBase" id="RU367072"/>
    </source>
</evidence>
<feature type="domain" description="MMS19 N-terminal" evidence="3">
    <location>
        <begin position="164"/>
        <end position="420"/>
    </location>
</feature>
<keyword evidence="2" id="KW-0175">Coiled coil</keyword>
<sequence length="1122" mass="129817">MASSLIKRLTSPIQLCTNLVASILNRNPVNLQQQRNVIYFTHSQGKFRSNKAVLRRFYRLNWGAWIRPRAGRHKHLWRKPYYLLLEQMVSARYKKPTYFVDDPYEPYQKRHNLVYVPLGKNRISRSLIMECPDVQVNDNESDIDKIVADINNGQSEITAMITPFKDLLTSKDAEKRAHGMNTLSMILKSVDPKICSQNQVSCLIEYFIARFSDKSYVIERSITGLDALCHFQHFTFQMASSIFFAIQNDLPIQMLKPECKSVIYELITYLWQRFQDDFIGLGANFVYGFLRIVDTETSPTCLMIIFPMFGQIAAVSSFEMFLEDIFDSMACYFPIIYNKHKKDKYLETKVKLSHLLNEAMTANQKCCQYVMPLALEKLESESIESKLSSYRLLQMALPIYTGHDVAKHMAELWISIRIDTLKPEIQDDELAKNALATLSKLADVIAQDSECQKTLMSKIWADLEISFKTPELQLACSSARILISFSGNHIPIFTEYFEQVAPISIKSFIFTTNPNGQQHSLSSFLLMMEHGHRIGMNIPTKEACDRMQLLIENSQNKSNELRKLIIRILNEYLSLSQFEKDHLLLIINFSINCVRQSGYDSELQNSFLLLVENLAQKYVELIYELYVGNIMQEIECSTLADEKQMLFLLNTLRSSCQSSSTIMSIVNFLMDRLVLLTLNSADHLVYITNMIDTFRICFSRLSTQQDLSSIDDFYKVCISRFLRLLIRTYFIESNTLSCTNDVIRQFALLFHYFLSNCSLKDIWQQVTDKVWTAFYTKDFCQLYEPDRIQSINVNISNATQVEFLLHLVYSCLKTCDNKSLDENYLIKLFDQIVSYDLTVYNEEIIQLISMCLAEIVAKLADSNLLSDLLAKHLEMFESSQNQSEQKFISNLHSIIWISKSLFRMEKNEHLQRYVEKILNSLNQATSSTRTAIRGLADILYSQNDYWQSRYINDTMVGSDQFSTELHEIFCNHYEKTNDETVLYIVLSHLKYMPLPTDKYVPYIVKGLRIADSPTINLLCLNFLSKHILTDHPDWIESQLLTVFGLIIDLAKKSPSLHVRRAALNNIATMIDLFGEKYLVGLRTQYVQSLRSTLGDHKRIVRSSAVRSFFKMSILGQPGNRAH</sequence>
<keyword evidence="1" id="KW-0227">DNA damage</keyword>
<reference evidence="4 5" key="2">
    <citation type="journal article" date="2022" name="Mol. Biol. Evol.">
        <title>Comparative Genomics Reveals Insights into the Divergent Evolution of Astigmatic Mites and Household Pest Adaptations.</title>
        <authorList>
            <person name="Xiong Q."/>
            <person name="Wan A.T."/>
            <person name="Liu X."/>
            <person name="Fung C.S."/>
            <person name="Xiao X."/>
            <person name="Malainual N."/>
            <person name="Hou J."/>
            <person name="Wang L."/>
            <person name="Wang M."/>
            <person name="Yang K.Y."/>
            <person name="Cui Y."/>
            <person name="Leung E.L."/>
            <person name="Nong W."/>
            <person name="Shin S.K."/>
            <person name="Au S.W."/>
            <person name="Jeong K.Y."/>
            <person name="Chew F.T."/>
            <person name="Hui J.H."/>
            <person name="Leung T.F."/>
            <person name="Tungtrongchitr A."/>
            <person name="Zhong N."/>
            <person name="Liu Z."/>
            <person name="Tsui S.K."/>
        </authorList>
    </citation>
    <scope>NUCLEOTIDE SEQUENCE [LARGE SCALE GENOMIC DNA]</scope>
    <source>
        <strain evidence="4">Derp</strain>
    </source>
</reference>
<dbReference type="SUPFAM" id="SSF48371">
    <property type="entry name" value="ARM repeat"/>
    <property type="match status" value="1"/>
</dbReference>
<feature type="coiled-coil region" evidence="2">
    <location>
        <begin position="544"/>
        <end position="571"/>
    </location>
</feature>
<proteinExistence type="inferred from homology"/>
<dbReference type="InterPro" id="IPR016024">
    <property type="entry name" value="ARM-type_fold"/>
</dbReference>
<keyword evidence="1" id="KW-0963">Cytoplasm</keyword>
<dbReference type="EMBL" id="NJHN03000065">
    <property type="protein sequence ID" value="KAH9418269.1"/>
    <property type="molecule type" value="Genomic_DNA"/>
</dbReference>
<evidence type="ECO:0000313" key="5">
    <source>
        <dbReference type="Proteomes" id="UP000887458"/>
    </source>
</evidence>
<dbReference type="PANTHER" id="PTHR12891">
    <property type="entry name" value="DNA REPAIR/TRANSCRIPTION PROTEIN MET18/MMS19"/>
    <property type="match status" value="1"/>
</dbReference>
<name>A0ABQ8J6U8_DERPT</name>
<dbReference type="Pfam" id="PF14500">
    <property type="entry name" value="MMS19_N"/>
    <property type="match status" value="1"/>
</dbReference>
<keyword evidence="1" id="KW-0234">DNA repair</keyword>
<comment type="function">
    <text evidence="1">Key component of the cytosolic iron-sulfur protein assembly (CIA) complex, a multiprotein complex that mediates the incorporation of iron-sulfur cluster into apoproteins specifically involved in DNA metabolism and genomic integrity. In the CIA complex, MMS19 acts as an adapter between early-acting CIA components and a subset of cellular target iron-sulfur proteins.</text>
</comment>
<comment type="similarity">
    <text evidence="1">Belongs to the MET18/MMS19 family.</text>
</comment>
<keyword evidence="5" id="KW-1185">Reference proteome</keyword>
<dbReference type="PANTHER" id="PTHR12891:SF0">
    <property type="entry name" value="MMS19 NUCLEOTIDE EXCISION REPAIR PROTEIN HOMOLOG"/>
    <property type="match status" value="1"/>
</dbReference>
<keyword evidence="1" id="KW-0206">Cytoskeleton</keyword>
<comment type="subunit">
    <text evidence="1">Component of the CIA complex.</text>
</comment>
<evidence type="ECO:0000259" key="3">
    <source>
        <dbReference type="Pfam" id="PF14500"/>
    </source>
</evidence>
<comment type="subcellular location">
    <subcellularLocation>
        <location evidence="1">Cytoplasm</location>
        <location evidence="1">Cytoskeleton</location>
        <location evidence="1">Spindle</location>
    </subcellularLocation>
    <subcellularLocation>
        <location evidence="1">Nucleus</location>
    </subcellularLocation>
</comment>
<evidence type="ECO:0000313" key="4">
    <source>
        <dbReference type="EMBL" id="KAH9418269.1"/>
    </source>
</evidence>
<organism evidence="4 5">
    <name type="scientific">Dermatophagoides pteronyssinus</name>
    <name type="common">European house dust mite</name>
    <dbReference type="NCBI Taxonomy" id="6956"/>
    <lineage>
        <taxon>Eukaryota</taxon>
        <taxon>Metazoa</taxon>
        <taxon>Ecdysozoa</taxon>
        <taxon>Arthropoda</taxon>
        <taxon>Chelicerata</taxon>
        <taxon>Arachnida</taxon>
        <taxon>Acari</taxon>
        <taxon>Acariformes</taxon>
        <taxon>Sarcoptiformes</taxon>
        <taxon>Astigmata</taxon>
        <taxon>Psoroptidia</taxon>
        <taxon>Analgoidea</taxon>
        <taxon>Pyroglyphidae</taxon>
        <taxon>Dermatophagoidinae</taxon>
        <taxon>Dermatophagoides</taxon>
    </lineage>
</organism>
<keyword evidence="1" id="KW-0539">Nucleus</keyword>
<reference evidence="4 5" key="1">
    <citation type="journal article" date="2018" name="J. Allergy Clin. Immunol.">
        <title>High-quality assembly of Dermatophagoides pteronyssinus genome and transcriptome reveals a wide range of novel allergens.</title>
        <authorList>
            <person name="Liu X.Y."/>
            <person name="Yang K.Y."/>
            <person name="Wang M.Q."/>
            <person name="Kwok J.S."/>
            <person name="Zeng X."/>
            <person name="Yang Z."/>
            <person name="Xiao X.J."/>
            <person name="Lau C.P."/>
            <person name="Li Y."/>
            <person name="Huang Z.M."/>
            <person name="Ba J.G."/>
            <person name="Yim A.K."/>
            <person name="Ouyang C.Y."/>
            <person name="Ngai S.M."/>
            <person name="Chan T.F."/>
            <person name="Leung E.L."/>
            <person name="Liu L."/>
            <person name="Liu Z.G."/>
            <person name="Tsui S.K."/>
        </authorList>
    </citation>
    <scope>NUCLEOTIDE SEQUENCE [LARGE SCALE GENOMIC DNA]</scope>
    <source>
        <strain evidence="4">Derp</strain>
    </source>
</reference>
<dbReference type="InterPro" id="IPR039920">
    <property type="entry name" value="MMS19"/>
</dbReference>
<comment type="caution">
    <text evidence="4">The sequence shown here is derived from an EMBL/GenBank/DDBJ whole genome shotgun (WGS) entry which is preliminary data.</text>
</comment>
<dbReference type="Proteomes" id="UP000887458">
    <property type="component" value="Unassembled WGS sequence"/>
</dbReference>